<accession>F0EHG3</accession>
<proteinExistence type="predicted"/>
<dbReference type="EMBL" id="AEWT01000007">
    <property type="protein sequence ID" value="EGC70477.1"/>
    <property type="molecule type" value="Genomic_DNA"/>
</dbReference>
<gene>
    <name evidence="1" type="ORF">HMPREF9087_0855</name>
</gene>
<reference evidence="1 2" key="1">
    <citation type="submission" date="2011-01" db="EMBL/GenBank/DDBJ databases">
        <authorList>
            <person name="Muzny D."/>
            <person name="Qin X."/>
            <person name="Deng J."/>
            <person name="Jiang H."/>
            <person name="Liu Y."/>
            <person name="Qu J."/>
            <person name="Song X.-Z."/>
            <person name="Zhang L."/>
            <person name="Thornton R."/>
            <person name="Coyle M."/>
            <person name="Francisco L."/>
            <person name="Jackson L."/>
            <person name="Javaid M."/>
            <person name="Korchina V."/>
            <person name="Kovar C."/>
            <person name="Mata R."/>
            <person name="Mathew T."/>
            <person name="Ngo R."/>
            <person name="Nguyen L."/>
            <person name="Nguyen N."/>
            <person name="Okwuonu G."/>
            <person name="Ongeri F."/>
            <person name="Pham C."/>
            <person name="Simmons D."/>
            <person name="Wilczek-Boney K."/>
            <person name="Hale W."/>
            <person name="Jakkamsetti A."/>
            <person name="Pham P."/>
            <person name="Ruth R."/>
            <person name="San Lucas F."/>
            <person name="Warren J."/>
            <person name="Zhang J."/>
            <person name="Zhao Z."/>
            <person name="Zhou C."/>
            <person name="Zhu D."/>
            <person name="Lee S."/>
            <person name="Bess C."/>
            <person name="Blankenburg K."/>
            <person name="Forbes L."/>
            <person name="Fu Q."/>
            <person name="Gubbala S."/>
            <person name="Hirani K."/>
            <person name="Jayaseelan J.C."/>
            <person name="Lara F."/>
            <person name="Munidasa M."/>
            <person name="Palculict T."/>
            <person name="Patil S."/>
            <person name="Pu L.-L."/>
            <person name="Saada N."/>
            <person name="Tang L."/>
            <person name="Weissenberger G."/>
            <person name="Zhu Y."/>
            <person name="Hemphill L."/>
            <person name="Shang Y."/>
            <person name="Youmans B."/>
            <person name="Ayvaz T."/>
            <person name="Ross M."/>
            <person name="Santibanez J."/>
            <person name="Aqrawi P."/>
            <person name="Gross S."/>
            <person name="Joshi V."/>
            <person name="Fowler G."/>
            <person name="Nazareth L."/>
            <person name="Reid J."/>
            <person name="Worley K."/>
            <person name="Petrosino J."/>
            <person name="Highlander S."/>
            <person name="Gibbs R."/>
        </authorList>
    </citation>
    <scope>NUCLEOTIDE SEQUENCE [LARGE SCALE GENOMIC DNA]</scope>
    <source>
        <strain evidence="1 2">ATCC 12755</strain>
    </source>
</reference>
<sequence>MTLFIESDSHLQIDVKVAHGFGAFHEKNFYKRKNAQMLLL</sequence>
<protein>
    <submittedName>
        <fullName evidence="1">Uncharacterized protein</fullName>
    </submittedName>
</protein>
<name>F0EHG3_ENTCA</name>
<dbReference type="HOGENOM" id="CLU_3289215_0_0_9"/>
<organism evidence="1 2">
    <name type="scientific">Enterococcus casseliflavus ATCC 12755</name>
    <dbReference type="NCBI Taxonomy" id="888066"/>
    <lineage>
        <taxon>Bacteria</taxon>
        <taxon>Bacillati</taxon>
        <taxon>Bacillota</taxon>
        <taxon>Bacilli</taxon>
        <taxon>Lactobacillales</taxon>
        <taxon>Enterococcaceae</taxon>
        <taxon>Enterococcus</taxon>
    </lineage>
</organism>
<dbReference type="Proteomes" id="UP000004835">
    <property type="component" value="Unassembled WGS sequence"/>
</dbReference>
<comment type="caution">
    <text evidence="1">The sequence shown here is derived from an EMBL/GenBank/DDBJ whole genome shotgun (WGS) entry which is preliminary data.</text>
</comment>
<evidence type="ECO:0000313" key="1">
    <source>
        <dbReference type="EMBL" id="EGC70477.1"/>
    </source>
</evidence>
<dbReference type="AlphaFoldDB" id="F0EHG3"/>
<evidence type="ECO:0000313" key="2">
    <source>
        <dbReference type="Proteomes" id="UP000004835"/>
    </source>
</evidence>